<dbReference type="Proteomes" id="UP001157502">
    <property type="component" value="Chromosome 31"/>
</dbReference>
<gene>
    <name evidence="1" type="ORF">DPEC_G00322710</name>
</gene>
<keyword evidence="2" id="KW-1185">Reference proteome</keyword>
<evidence type="ECO:0000313" key="1">
    <source>
        <dbReference type="EMBL" id="KAJ7988356.1"/>
    </source>
</evidence>
<proteinExistence type="predicted"/>
<comment type="caution">
    <text evidence="1">The sequence shown here is derived from an EMBL/GenBank/DDBJ whole genome shotgun (WGS) entry which is preliminary data.</text>
</comment>
<sequence>MDTPLTTPLVLHLLCFLLVVRGAMDSCYDDRGTSPSHCMPKFENAAFDRTVVASNVCGSPPEEYCMQTGSTRSYHRCVLSEPALSHNASLLTDMHTDEEPTWWQSQSMFYGVQHPNSINLTLHLGKAYEITYVRLKFHTSRPESFAIYKRTREDGPWIPYQYYSASCRKTYGRNAKEYIRPGEDERVALCTDEFSDISPLTGGNVAFSTLEGRPSAYNFDRSIVLQLRFKGILCPDGTSCQPQDPQRSDRSWVEKLRYSRRVCSQWRTCRL</sequence>
<protein>
    <submittedName>
        <fullName evidence="1">Uncharacterized protein</fullName>
    </submittedName>
</protein>
<organism evidence="1 2">
    <name type="scientific">Dallia pectoralis</name>
    <name type="common">Alaska blackfish</name>
    <dbReference type="NCBI Taxonomy" id="75939"/>
    <lineage>
        <taxon>Eukaryota</taxon>
        <taxon>Metazoa</taxon>
        <taxon>Chordata</taxon>
        <taxon>Craniata</taxon>
        <taxon>Vertebrata</taxon>
        <taxon>Euteleostomi</taxon>
        <taxon>Actinopterygii</taxon>
        <taxon>Neopterygii</taxon>
        <taxon>Teleostei</taxon>
        <taxon>Protacanthopterygii</taxon>
        <taxon>Esociformes</taxon>
        <taxon>Umbridae</taxon>
        <taxon>Dallia</taxon>
    </lineage>
</organism>
<reference evidence="1" key="1">
    <citation type="submission" date="2021-05" db="EMBL/GenBank/DDBJ databases">
        <authorList>
            <person name="Pan Q."/>
            <person name="Jouanno E."/>
            <person name="Zahm M."/>
            <person name="Klopp C."/>
            <person name="Cabau C."/>
            <person name="Louis A."/>
            <person name="Berthelot C."/>
            <person name="Parey E."/>
            <person name="Roest Crollius H."/>
            <person name="Montfort J."/>
            <person name="Robinson-Rechavi M."/>
            <person name="Bouchez O."/>
            <person name="Lampietro C."/>
            <person name="Lopez Roques C."/>
            <person name="Donnadieu C."/>
            <person name="Postlethwait J."/>
            <person name="Bobe J."/>
            <person name="Dillon D."/>
            <person name="Chandos A."/>
            <person name="von Hippel F."/>
            <person name="Guiguen Y."/>
        </authorList>
    </citation>
    <scope>NUCLEOTIDE SEQUENCE</scope>
    <source>
        <strain evidence="1">YG-Jan2019</strain>
    </source>
</reference>
<dbReference type="EMBL" id="CM055758">
    <property type="protein sequence ID" value="KAJ7988356.1"/>
    <property type="molecule type" value="Genomic_DNA"/>
</dbReference>
<evidence type="ECO:0000313" key="2">
    <source>
        <dbReference type="Proteomes" id="UP001157502"/>
    </source>
</evidence>
<accession>A0ACC2FAD3</accession>
<name>A0ACC2FAD3_DALPE</name>